<sequence length="214" mass="24492">QLEDSGLEFDISSPQTTNNETESAPLPSLDNVLLKTHRMIILSDSQDVINIQNEHNENYPIIITEQDQILTDKSNSVQIGDEQVEVGDQQVEVGDSLKIGEKTISSYKRQPNSKILSKYFNSFKISSNHIIYNSHHAFRLCIFAQKKRSVKGISSNFASQEPDKIFEMFSQPTNKYFNKSILESLLEPEPFPKTIEDVQSCFEYLAIWNTHFNN</sequence>
<feature type="non-terminal residue" evidence="2">
    <location>
        <position position="214"/>
    </location>
</feature>
<reference evidence="2 3" key="1">
    <citation type="submission" date="2021-06" db="EMBL/GenBank/DDBJ databases">
        <authorList>
            <person name="Kallberg Y."/>
            <person name="Tangrot J."/>
            <person name="Rosling A."/>
        </authorList>
    </citation>
    <scope>NUCLEOTIDE SEQUENCE [LARGE SCALE GENOMIC DNA]</scope>
    <source>
        <strain evidence="2 3">120-4 pot B 10/14</strain>
    </source>
</reference>
<organism evidence="2 3">
    <name type="scientific">Gigaspora margarita</name>
    <dbReference type="NCBI Taxonomy" id="4874"/>
    <lineage>
        <taxon>Eukaryota</taxon>
        <taxon>Fungi</taxon>
        <taxon>Fungi incertae sedis</taxon>
        <taxon>Mucoromycota</taxon>
        <taxon>Glomeromycotina</taxon>
        <taxon>Glomeromycetes</taxon>
        <taxon>Diversisporales</taxon>
        <taxon>Gigasporaceae</taxon>
        <taxon>Gigaspora</taxon>
    </lineage>
</organism>
<dbReference type="EMBL" id="CAJVQB010111897">
    <property type="protein sequence ID" value="CAG8852434.1"/>
    <property type="molecule type" value="Genomic_DNA"/>
</dbReference>
<evidence type="ECO:0000313" key="3">
    <source>
        <dbReference type="Proteomes" id="UP000789901"/>
    </source>
</evidence>
<feature type="region of interest" description="Disordered" evidence="1">
    <location>
        <begin position="1"/>
        <end position="26"/>
    </location>
</feature>
<keyword evidence="3" id="KW-1185">Reference proteome</keyword>
<evidence type="ECO:0000313" key="2">
    <source>
        <dbReference type="EMBL" id="CAG8852434.1"/>
    </source>
</evidence>
<feature type="non-terminal residue" evidence="2">
    <location>
        <position position="1"/>
    </location>
</feature>
<feature type="compositionally biased region" description="Polar residues" evidence="1">
    <location>
        <begin position="12"/>
        <end position="22"/>
    </location>
</feature>
<gene>
    <name evidence="2" type="ORF">GMARGA_LOCUS41255</name>
</gene>
<accession>A0ABN7XEI6</accession>
<name>A0ABN7XEI6_GIGMA</name>
<evidence type="ECO:0000256" key="1">
    <source>
        <dbReference type="SAM" id="MobiDB-lite"/>
    </source>
</evidence>
<comment type="caution">
    <text evidence="2">The sequence shown here is derived from an EMBL/GenBank/DDBJ whole genome shotgun (WGS) entry which is preliminary data.</text>
</comment>
<protein>
    <submittedName>
        <fullName evidence="2">8261_t:CDS:1</fullName>
    </submittedName>
</protein>
<dbReference type="Proteomes" id="UP000789901">
    <property type="component" value="Unassembled WGS sequence"/>
</dbReference>
<proteinExistence type="predicted"/>